<sequence>MRTSHSILALCLYLGLVLAHNGIHPHLNRQPISPGGKHHALKTLLDNSATTSTSIPHVILHIDPAHPSSAAIRTSTTSLLVSPTSSKSDNVNTIPSSSSLPLLSASDEPQTGVTYSPYNPDGTCRTAAQVYADFQRLSPLSVNLVRIYGVDCDQVATVLPAAHSISVRVFLGIFNLNDLDSQVWTLVSAVESSSPVGWDIVDTISVGNELVNNYQATAAQVVAAVRAAREMLRSAGYSGPVVTVDTFLAVERNPGICDASDYCAVNIHPFFDGATTAEDAGQFVLRKVLDVKEVMADPSKKVVVTESGWPWQGMANGAAVPGRLEQRMALESIKQAWRDSQWGGLYLFTAFDDPWKVAEPGTFYAEQFWGME</sequence>
<keyword evidence="3 5" id="KW-0378">Hydrolase</keyword>
<evidence type="ECO:0000256" key="4">
    <source>
        <dbReference type="SAM" id="SignalP"/>
    </source>
</evidence>
<comment type="subcellular location">
    <subcellularLocation>
        <location evidence="1">Cell envelope</location>
    </subcellularLocation>
</comment>
<dbReference type="PANTHER" id="PTHR16631">
    <property type="entry name" value="GLUCAN 1,3-BETA-GLUCOSIDASE"/>
    <property type="match status" value="1"/>
</dbReference>
<dbReference type="InterPro" id="IPR050732">
    <property type="entry name" value="Beta-glucan_modifiers"/>
</dbReference>
<organism evidence="5 6">
    <name type="scientific">Cladorrhinum samala</name>
    <dbReference type="NCBI Taxonomy" id="585594"/>
    <lineage>
        <taxon>Eukaryota</taxon>
        <taxon>Fungi</taxon>
        <taxon>Dikarya</taxon>
        <taxon>Ascomycota</taxon>
        <taxon>Pezizomycotina</taxon>
        <taxon>Sordariomycetes</taxon>
        <taxon>Sordariomycetidae</taxon>
        <taxon>Sordariales</taxon>
        <taxon>Podosporaceae</taxon>
        <taxon>Cladorrhinum</taxon>
    </lineage>
</organism>
<gene>
    <name evidence="5" type="ORF">QBC42DRAFT_324784</name>
</gene>
<dbReference type="EMBL" id="MU864961">
    <property type="protein sequence ID" value="KAK4463317.1"/>
    <property type="molecule type" value="Genomic_DNA"/>
</dbReference>
<evidence type="ECO:0000256" key="2">
    <source>
        <dbReference type="ARBA" id="ARBA00008773"/>
    </source>
</evidence>
<feature type="signal peptide" evidence="4">
    <location>
        <begin position="1"/>
        <end position="19"/>
    </location>
</feature>
<accession>A0AAV9HRC8</accession>
<dbReference type="Proteomes" id="UP001321749">
    <property type="component" value="Unassembled WGS sequence"/>
</dbReference>
<reference evidence="5" key="1">
    <citation type="journal article" date="2023" name="Mol. Phylogenet. Evol.">
        <title>Genome-scale phylogeny and comparative genomics of the fungal order Sordariales.</title>
        <authorList>
            <person name="Hensen N."/>
            <person name="Bonometti L."/>
            <person name="Westerberg I."/>
            <person name="Brannstrom I.O."/>
            <person name="Guillou S."/>
            <person name="Cros-Aarteil S."/>
            <person name="Calhoun S."/>
            <person name="Haridas S."/>
            <person name="Kuo A."/>
            <person name="Mondo S."/>
            <person name="Pangilinan J."/>
            <person name="Riley R."/>
            <person name="LaButti K."/>
            <person name="Andreopoulos B."/>
            <person name="Lipzen A."/>
            <person name="Chen C."/>
            <person name="Yan M."/>
            <person name="Daum C."/>
            <person name="Ng V."/>
            <person name="Clum A."/>
            <person name="Steindorff A."/>
            <person name="Ohm R.A."/>
            <person name="Martin F."/>
            <person name="Silar P."/>
            <person name="Natvig D.O."/>
            <person name="Lalanne C."/>
            <person name="Gautier V."/>
            <person name="Ament-Velasquez S.L."/>
            <person name="Kruys A."/>
            <person name="Hutchinson M.I."/>
            <person name="Powell A.J."/>
            <person name="Barry K."/>
            <person name="Miller A.N."/>
            <person name="Grigoriev I.V."/>
            <person name="Debuchy R."/>
            <person name="Gladieux P."/>
            <person name="Hiltunen Thoren M."/>
            <person name="Johannesson H."/>
        </authorList>
    </citation>
    <scope>NUCLEOTIDE SEQUENCE</scope>
    <source>
        <strain evidence="5">PSN324</strain>
    </source>
</reference>
<comment type="caution">
    <text evidence="5">The sequence shown here is derived from an EMBL/GenBank/DDBJ whole genome shotgun (WGS) entry which is preliminary data.</text>
</comment>
<dbReference type="GO" id="GO:0042973">
    <property type="term" value="F:glucan endo-1,3-beta-D-glucosidase activity"/>
    <property type="evidence" value="ECO:0007669"/>
    <property type="project" value="TreeGrafter"/>
</dbReference>
<keyword evidence="4" id="KW-0732">Signal</keyword>
<dbReference type="AlphaFoldDB" id="A0AAV9HRC8"/>
<dbReference type="InterPro" id="IPR017853">
    <property type="entry name" value="GH"/>
</dbReference>
<reference evidence="5" key="2">
    <citation type="submission" date="2023-06" db="EMBL/GenBank/DDBJ databases">
        <authorList>
            <consortium name="Lawrence Berkeley National Laboratory"/>
            <person name="Mondo S.J."/>
            <person name="Hensen N."/>
            <person name="Bonometti L."/>
            <person name="Westerberg I."/>
            <person name="Brannstrom I.O."/>
            <person name="Guillou S."/>
            <person name="Cros-Aarteil S."/>
            <person name="Calhoun S."/>
            <person name="Haridas S."/>
            <person name="Kuo A."/>
            <person name="Pangilinan J."/>
            <person name="Riley R."/>
            <person name="Labutti K."/>
            <person name="Andreopoulos B."/>
            <person name="Lipzen A."/>
            <person name="Chen C."/>
            <person name="Yanf M."/>
            <person name="Daum C."/>
            <person name="Ng V."/>
            <person name="Clum A."/>
            <person name="Steindorff A."/>
            <person name="Ohm R."/>
            <person name="Martin F."/>
            <person name="Silar P."/>
            <person name="Natvig D."/>
            <person name="Lalanne C."/>
            <person name="Gautier V."/>
            <person name="Ament-Velasquez S.L."/>
            <person name="Kruys A."/>
            <person name="Hutchinson M.I."/>
            <person name="Powell A.J."/>
            <person name="Barry K."/>
            <person name="Miller A.N."/>
            <person name="Grigoriev I.V."/>
            <person name="Debuchy R."/>
            <person name="Gladieux P."/>
            <person name="Thoren M.H."/>
            <person name="Johannesson H."/>
        </authorList>
    </citation>
    <scope>NUCLEOTIDE SEQUENCE</scope>
    <source>
        <strain evidence="5">PSN324</strain>
    </source>
</reference>
<dbReference type="SUPFAM" id="SSF51445">
    <property type="entry name" value="(Trans)glycosidases"/>
    <property type="match status" value="1"/>
</dbReference>
<dbReference type="GO" id="GO:0009986">
    <property type="term" value="C:cell surface"/>
    <property type="evidence" value="ECO:0007669"/>
    <property type="project" value="TreeGrafter"/>
</dbReference>
<dbReference type="Gene3D" id="3.20.20.80">
    <property type="entry name" value="Glycosidases"/>
    <property type="match status" value="1"/>
</dbReference>
<evidence type="ECO:0000256" key="1">
    <source>
        <dbReference type="ARBA" id="ARBA00004196"/>
    </source>
</evidence>
<dbReference type="GO" id="GO:0009277">
    <property type="term" value="C:fungal-type cell wall"/>
    <property type="evidence" value="ECO:0007669"/>
    <property type="project" value="TreeGrafter"/>
</dbReference>
<evidence type="ECO:0000313" key="5">
    <source>
        <dbReference type="EMBL" id="KAK4463317.1"/>
    </source>
</evidence>
<keyword evidence="6" id="KW-1185">Reference proteome</keyword>
<dbReference type="PANTHER" id="PTHR16631:SF14">
    <property type="entry name" value="FAMILY 17 GLUCOSIDASE SCW10-RELATED"/>
    <property type="match status" value="1"/>
</dbReference>
<evidence type="ECO:0000313" key="6">
    <source>
        <dbReference type="Proteomes" id="UP001321749"/>
    </source>
</evidence>
<protein>
    <submittedName>
        <fullName evidence="5">Glycoside hydrolase superfamily</fullName>
    </submittedName>
</protein>
<comment type="similarity">
    <text evidence="2">Belongs to the glycosyl hydrolase 17 family.</text>
</comment>
<evidence type="ECO:0000256" key="3">
    <source>
        <dbReference type="ARBA" id="ARBA00022801"/>
    </source>
</evidence>
<name>A0AAV9HRC8_9PEZI</name>
<proteinExistence type="inferred from homology"/>
<dbReference type="GO" id="GO:0071555">
    <property type="term" value="P:cell wall organization"/>
    <property type="evidence" value="ECO:0007669"/>
    <property type="project" value="TreeGrafter"/>
</dbReference>
<dbReference type="GO" id="GO:0005576">
    <property type="term" value="C:extracellular region"/>
    <property type="evidence" value="ECO:0007669"/>
    <property type="project" value="TreeGrafter"/>
</dbReference>
<feature type="chain" id="PRO_5043508031" evidence="4">
    <location>
        <begin position="20"/>
        <end position="372"/>
    </location>
</feature>